<keyword evidence="2" id="KW-1185">Reference proteome</keyword>
<dbReference type="RefSeq" id="WP_091725243.1">
    <property type="nucleotide sequence ID" value="NZ_LT629757.1"/>
</dbReference>
<organism evidence="1 2">
    <name type="scientific">Nocardioides scoriae</name>
    <dbReference type="NCBI Taxonomy" id="642780"/>
    <lineage>
        <taxon>Bacteria</taxon>
        <taxon>Bacillati</taxon>
        <taxon>Actinomycetota</taxon>
        <taxon>Actinomycetes</taxon>
        <taxon>Propionibacteriales</taxon>
        <taxon>Nocardioidaceae</taxon>
        <taxon>Nocardioides</taxon>
    </lineage>
</organism>
<protein>
    <submittedName>
        <fullName evidence="1">Uncharacterized protein</fullName>
    </submittedName>
</protein>
<name>A0A1H1LIU7_9ACTN</name>
<proteinExistence type="predicted"/>
<dbReference type="OrthoDB" id="5148843at2"/>
<reference evidence="2" key="1">
    <citation type="submission" date="2016-10" db="EMBL/GenBank/DDBJ databases">
        <authorList>
            <person name="Varghese N."/>
            <person name="Submissions S."/>
        </authorList>
    </citation>
    <scope>NUCLEOTIDE SEQUENCE [LARGE SCALE GENOMIC DNA]</scope>
    <source>
        <strain evidence="2">DSM 22127</strain>
    </source>
</reference>
<dbReference type="AlphaFoldDB" id="A0A1H1LIU7"/>
<evidence type="ECO:0000313" key="1">
    <source>
        <dbReference type="EMBL" id="SDR74473.1"/>
    </source>
</evidence>
<dbReference type="EMBL" id="LT629757">
    <property type="protein sequence ID" value="SDR74473.1"/>
    <property type="molecule type" value="Genomic_DNA"/>
</dbReference>
<evidence type="ECO:0000313" key="2">
    <source>
        <dbReference type="Proteomes" id="UP000198859"/>
    </source>
</evidence>
<dbReference type="Proteomes" id="UP000198859">
    <property type="component" value="Chromosome I"/>
</dbReference>
<gene>
    <name evidence="1" type="ORF">SAMN04488570_0237</name>
</gene>
<sequence>MNDTWQLTNDSPLSIKITSAKYYATETLNDPNGPWLDLRPGLYEERGLDLHLDDEMSEMQRVDTASPTWRGVLIRPGDTLTACVPNLVDLRINYRRAGLWGLAERRSVWVRGGV</sequence>
<accession>A0A1H1LIU7</accession>